<dbReference type="PANTHER" id="PTHR42923:SF20">
    <property type="entry name" value="FLAVIN-CONTAINING AMINE OXIDASEDEHYDROGENASE"/>
    <property type="match status" value="1"/>
</dbReference>
<evidence type="ECO:0000313" key="3">
    <source>
        <dbReference type="Proteomes" id="UP000326757"/>
    </source>
</evidence>
<accession>A0A5N6KAD0</accession>
<dbReference type="Gene3D" id="1.10.405.20">
    <property type="match status" value="1"/>
</dbReference>
<dbReference type="PROSITE" id="PS51257">
    <property type="entry name" value="PROKAR_LIPOPROTEIN"/>
    <property type="match status" value="1"/>
</dbReference>
<feature type="region of interest" description="Disordered" evidence="1">
    <location>
        <begin position="254"/>
        <end position="274"/>
    </location>
</feature>
<dbReference type="OrthoDB" id="2019015at2759"/>
<dbReference type="InterPro" id="IPR050464">
    <property type="entry name" value="Zeta_carotene_desat/Oxidored"/>
</dbReference>
<protein>
    <recommendedName>
        <fullName evidence="4">Amine oxidase domain-containing protein</fullName>
    </recommendedName>
</protein>
<sequence>MASSNQRKHVVIIGAGAAGMACAGMLAQHPDKFKVTMIERMGVTGGQATSISLDKDKYGTDWMNDGVQGGSPIFKHTCELFKRYGHEAQGVKLQVAFGKGKDGFWTNCFPSPLVERFSSDIKKFGRVLKIIKWTMPVLGVIPIRIMLKMFFFNKDFGDKMVYPLIALFLGTGNQTANVSCAILERLFDDKNMKLWDYDPDTLLPNLPQMLTFPNLHNFYEDWRKDLESKGVDIRLKTDVTEIIQRSEKGVVMSTRSFNPDANDRRGEHTGPTSTTETFDELVMCVLADDALKILGRTATMKEKFVLGGAKFYDDITITHSDHNYFSKHYETEFSPSLCASPKSQAQKDQIAFAKGEAPGIDNEPSGYRPMYYTKSYAHDPTKIEMSFDCTNYQHQFRQDHASLTAPIPYESHIFQSIFLDASNRASWSIDEISPDKIIEKKWWHQLGHRWQHYARVVPGMMWINGKNRTWFSGSWTLVNMHELALVSGTAAAYRLGAEYIKFDDFAEEFFSNYMLVSHGFRYKAEEKRRKEEKKSQ</sequence>
<reference evidence="2 3" key="1">
    <citation type="submission" date="2019-06" db="EMBL/GenBank/DDBJ databases">
        <title>Genome Sequence of the Brown Rot Fungal Pathogen Monilinia laxa.</title>
        <authorList>
            <person name="De Miccolis Angelini R.M."/>
            <person name="Landi L."/>
            <person name="Abate D."/>
            <person name="Pollastro S."/>
            <person name="Romanazzi G."/>
            <person name="Faretra F."/>
        </authorList>
    </citation>
    <scope>NUCLEOTIDE SEQUENCE [LARGE SCALE GENOMIC DNA]</scope>
    <source>
        <strain evidence="2 3">Mlax316</strain>
    </source>
</reference>
<evidence type="ECO:0000313" key="2">
    <source>
        <dbReference type="EMBL" id="KAB8300081.1"/>
    </source>
</evidence>
<evidence type="ECO:0008006" key="4">
    <source>
        <dbReference type="Google" id="ProtNLM"/>
    </source>
</evidence>
<name>A0A5N6KAD0_MONLA</name>
<dbReference type="Gene3D" id="3.50.50.60">
    <property type="entry name" value="FAD/NAD(P)-binding domain"/>
    <property type="match status" value="1"/>
</dbReference>
<dbReference type="PANTHER" id="PTHR42923">
    <property type="entry name" value="PROTOPORPHYRINOGEN OXIDASE"/>
    <property type="match status" value="1"/>
</dbReference>
<dbReference type="Pfam" id="PF13450">
    <property type="entry name" value="NAD_binding_8"/>
    <property type="match status" value="1"/>
</dbReference>
<dbReference type="EMBL" id="VIGI01000005">
    <property type="protein sequence ID" value="KAB8300081.1"/>
    <property type="molecule type" value="Genomic_DNA"/>
</dbReference>
<dbReference type="AlphaFoldDB" id="A0A5N6KAD0"/>
<keyword evidence="3" id="KW-1185">Reference proteome</keyword>
<dbReference type="SUPFAM" id="SSF51905">
    <property type="entry name" value="FAD/NAD(P)-binding domain"/>
    <property type="match status" value="1"/>
</dbReference>
<gene>
    <name evidence="2" type="ORF">EYC80_000313</name>
</gene>
<evidence type="ECO:0000256" key="1">
    <source>
        <dbReference type="SAM" id="MobiDB-lite"/>
    </source>
</evidence>
<proteinExistence type="predicted"/>
<organism evidence="2 3">
    <name type="scientific">Monilinia laxa</name>
    <name type="common">Brown rot fungus</name>
    <name type="synonym">Sclerotinia laxa</name>
    <dbReference type="NCBI Taxonomy" id="61186"/>
    <lineage>
        <taxon>Eukaryota</taxon>
        <taxon>Fungi</taxon>
        <taxon>Dikarya</taxon>
        <taxon>Ascomycota</taxon>
        <taxon>Pezizomycotina</taxon>
        <taxon>Leotiomycetes</taxon>
        <taxon>Helotiales</taxon>
        <taxon>Sclerotiniaceae</taxon>
        <taxon>Monilinia</taxon>
    </lineage>
</organism>
<dbReference type="GO" id="GO:0016491">
    <property type="term" value="F:oxidoreductase activity"/>
    <property type="evidence" value="ECO:0007669"/>
    <property type="project" value="TreeGrafter"/>
</dbReference>
<dbReference type="InterPro" id="IPR036188">
    <property type="entry name" value="FAD/NAD-bd_sf"/>
</dbReference>
<dbReference type="Proteomes" id="UP000326757">
    <property type="component" value="Unassembled WGS sequence"/>
</dbReference>
<comment type="caution">
    <text evidence="2">The sequence shown here is derived from an EMBL/GenBank/DDBJ whole genome shotgun (WGS) entry which is preliminary data.</text>
</comment>